<organism evidence="4 5">
    <name type="scientific">Ciona savignyi</name>
    <name type="common">Pacific transparent sea squirt</name>
    <dbReference type="NCBI Taxonomy" id="51511"/>
    <lineage>
        <taxon>Eukaryota</taxon>
        <taxon>Metazoa</taxon>
        <taxon>Chordata</taxon>
        <taxon>Tunicata</taxon>
        <taxon>Ascidiacea</taxon>
        <taxon>Phlebobranchia</taxon>
        <taxon>Cionidae</taxon>
        <taxon>Ciona</taxon>
    </lineage>
</organism>
<sequence length="116" mass="13174">MSVYLLLSLFGTIQVTFTLVHAAFLPRIPAKFDGPARTKKCKTAQAEIEKDELVKDSTDPNKTIKLRKAMVSELKETFRHMISPLHVLIFPLIFYYGAFLAFVVTEFTRAYISCAI</sequence>
<evidence type="ECO:0000313" key="5">
    <source>
        <dbReference type="Proteomes" id="UP000007875"/>
    </source>
</evidence>
<evidence type="ECO:0000256" key="1">
    <source>
        <dbReference type="ARBA" id="ARBA00009172"/>
    </source>
</evidence>
<dbReference type="HOGENOM" id="CLU_2102364_0_0_1"/>
<reference evidence="4" key="2">
    <citation type="submission" date="2025-08" db="UniProtKB">
        <authorList>
            <consortium name="Ensembl"/>
        </authorList>
    </citation>
    <scope>IDENTIFICATION</scope>
</reference>
<comment type="similarity">
    <text evidence="1">Belongs to the unc-93 family.</text>
</comment>
<dbReference type="Proteomes" id="UP000007875">
    <property type="component" value="Unassembled WGS sequence"/>
</dbReference>
<keyword evidence="2" id="KW-1133">Transmembrane helix</keyword>
<dbReference type="InterPro" id="IPR051951">
    <property type="entry name" value="UNC-93_regulatory"/>
</dbReference>
<dbReference type="InParanoid" id="H2YF99"/>
<feature type="signal peptide" evidence="3">
    <location>
        <begin position="1"/>
        <end position="22"/>
    </location>
</feature>
<keyword evidence="5" id="KW-1185">Reference proteome</keyword>
<dbReference type="PANTHER" id="PTHR19444:SF13">
    <property type="entry name" value="PROTEIN UNC-93 HOMOLOG A"/>
    <property type="match status" value="1"/>
</dbReference>
<dbReference type="AlphaFoldDB" id="H2YF99"/>
<name>H2YF99_CIOSA</name>
<dbReference type="Ensembl" id="ENSCSAVT00000004056.1">
    <property type="protein sequence ID" value="ENSCSAVP00000003997.1"/>
    <property type="gene ID" value="ENSCSAVG00000002366.1"/>
</dbReference>
<keyword evidence="2" id="KW-0472">Membrane</keyword>
<reference evidence="5" key="1">
    <citation type="submission" date="2003-08" db="EMBL/GenBank/DDBJ databases">
        <authorList>
            <person name="Birren B."/>
            <person name="Nusbaum C."/>
            <person name="Abebe A."/>
            <person name="Abouelleil A."/>
            <person name="Adekoya E."/>
            <person name="Ait-zahra M."/>
            <person name="Allen N."/>
            <person name="Allen T."/>
            <person name="An P."/>
            <person name="Anderson M."/>
            <person name="Anderson S."/>
            <person name="Arachchi H."/>
            <person name="Armbruster J."/>
            <person name="Bachantsang P."/>
            <person name="Baldwin J."/>
            <person name="Barry A."/>
            <person name="Bayul T."/>
            <person name="Blitshsteyn B."/>
            <person name="Bloom T."/>
            <person name="Blye J."/>
            <person name="Boguslavskiy L."/>
            <person name="Borowsky M."/>
            <person name="Boukhgalter B."/>
            <person name="Brunache A."/>
            <person name="Butler J."/>
            <person name="Calixte N."/>
            <person name="Calvo S."/>
            <person name="Camarata J."/>
            <person name="Campo K."/>
            <person name="Chang J."/>
            <person name="Cheshatsang Y."/>
            <person name="Citroen M."/>
            <person name="Collymore A."/>
            <person name="Considine T."/>
            <person name="Cook A."/>
            <person name="Cooke P."/>
            <person name="Corum B."/>
            <person name="Cuomo C."/>
            <person name="David R."/>
            <person name="Dawoe T."/>
            <person name="Degray S."/>
            <person name="Dodge S."/>
            <person name="Dooley K."/>
            <person name="Dorje P."/>
            <person name="Dorjee K."/>
            <person name="Dorris L."/>
            <person name="Duffey N."/>
            <person name="Dupes A."/>
            <person name="Elkins T."/>
            <person name="Engels R."/>
            <person name="Erickson J."/>
            <person name="Farina A."/>
            <person name="Faro S."/>
            <person name="Ferreira P."/>
            <person name="Fischer H."/>
            <person name="Fitzgerald M."/>
            <person name="Foley K."/>
            <person name="Gage D."/>
            <person name="Galagan J."/>
            <person name="Gearin G."/>
            <person name="Gnerre S."/>
            <person name="Gnirke A."/>
            <person name="Goyette A."/>
            <person name="Graham J."/>
            <person name="Grandbois E."/>
            <person name="Gyaltsen K."/>
            <person name="Hafez N."/>
            <person name="Hagopian D."/>
            <person name="Hagos B."/>
            <person name="Hall J."/>
            <person name="Hatcher B."/>
            <person name="Heller A."/>
            <person name="Higgins H."/>
            <person name="Honan T."/>
            <person name="Horn A."/>
            <person name="Houde N."/>
            <person name="Hughes L."/>
            <person name="Hulme W."/>
            <person name="Husby E."/>
            <person name="Iliev I."/>
            <person name="Jaffe D."/>
            <person name="Jones C."/>
            <person name="Kamal M."/>
            <person name="Kamat A."/>
            <person name="Kamvysselis M."/>
            <person name="Karlsson E."/>
            <person name="Kells C."/>
            <person name="Kieu A."/>
            <person name="Kisner P."/>
            <person name="Kodira C."/>
            <person name="Kulbokas E."/>
            <person name="Labutti K."/>
            <person name="Lama D."/>
            <person name="Landers T."/>
            <person name="Leger J."/>
            <person name="Levine S."/>
            <person name="Lewis D."/>
            <person name="Lewis T."/>
            <person name="Lindblad-toh K."/>
            <person name="Liu X."/>
            <person name="Lokyitsang T."/>
            <person name="Lokyitsang Y."/>
            <person name="Lucien O."/>
            <person name="Lui A."/>
            <person name="Ma L.J."/>
            <person name="Mabbitt R."/>
            <person name="Macdonald J."/>
            <person name="Maclean C."/>
            <person name="Major J."/>
            <person name="Manning J."/>
            <person name="Marabella R."/>
            <person name="Maru K."/>
            <person name="Matthews C."/>
            <person name="Mauceli E."/>
            <person name="Mccarthy M."/>
            <person name="Mcdonough S."/>
            <person name="Mcghee T."/>
            <person name="Meldrim J."/>
            <person name="Meneus L."/>
            <person name="Mesirov J."/>
            <person name="Mihalev A."/>
            <person name="Mihova T."/>
            <person name="Mikkelsen T."/>
            <person name="Mlenga V."/>
            <person name="Moru K."/>
            <person name="Mozes J."/>
            <person name="Mulrain L."/>
            <person name="Munson G."/>
            <person name="Naylor J."/>
            <person name="Newes C."/>
            <person name="Nguyen C."/>
            <person name="Nguyen N."/>
            <person name="Nguyen T."/>
            <person name="Nicol R."/>
            <person name="Nielsen C."/>
            <person name="Nizzari M."/>
            <person name="Norbu C."/>
            <person name="Norbu N."/>
            <person name="O'donnell P."/>
            <person name="Okoawo O."/>
            <person name="O'leary S."/>
            <person name="Omotosho B."/>
            <person name="O'neill K."/>
            <person name="Osman S."/>
            <person name="Parker S."/>
            <person name="Perrin D."/>
            <person name="Phunkhang P."/>
            <person name="Piqani B."/>
            <person name="Purcell S."/>
            <person name="Rachupka T."/>
            <person name="Ramasamy U."/>
            <person name="Rameau R."/>
            <person name="Ray V."/>
            <person name="Raymond C."/>
            <person name="Retta R."/>
            <person name="Richardson S."/>
            <person name="Rise C."/>
            <person name="Rodriguez J."/>
            <person name="Rogers J."/>
            <person name="Rogov P."/>
            <person name="Rutman M."/>
            <person name="Schupbach R."/>
            <person name="Seaman C."/>
            <person name="Settipalli S."/>
            <person name="Sharpe T."/>
            <person name="Sheridan J."/>
            <person name="Sherpa N."/>
            <person name="Shi J."/>
            <person name="Smirnov S."/>
            <person name="Smith C."/>
            <person name="Sougnez C."/>
            <person name="Spencer B."/>
            <person name="Stalker J."/>
            <person name="Stange-thomann N."/>
            <person name="Stavropoulos S."/>
            <person name="Stetson K."/>
            <person name="Stone C."/>
            <person name="Stone S."/>
            <person name="Stubbs M."/>
            <person name="Talamas J."/>
            <person name="Tchuinga P."/>
            <person name="Tenzing P."/>
            <person name="Tesfaye S."/>
            <person name="Theodore J."/>
            <person name="Thoulutsang Y."/>
            <person name="Topham K."/>
            <person name="Towey S."/>
            <person name="Tsamla T."/>
            <person name="Tsomo N."/>
            <person name="Vallee D."/>
            <person name="Vassiliev H."/>
            <person name="Venkataraman V."/>
            <person name="Vinson J."/>
            <person name="Vo A."/>
            <person name="Wade C."/>
            <person name="Wang S."/>
            <person name="Wangchuk T."/>
            <person name="Wangdi T."/>
            <person name="Whittaker C."/>
            <person name="Wilkinson J."/>
            <person name="Wu Y."/>
            <person name="Wyman D."/>
            <person name="Yadav S."/>
            <person name="Yang S."/>
            <person name="Yang X."/>
            <person name="Yeager S."/>
            <person name="Yee E."/>
            <person name="Young G."/>
            <person name="Zainoun J."/>
            <person name="Zembeck L."/>
            <person name="Zimmer A."/>
            <person name="Zody M."/>
            <person name="Lander E."/>
        </authorList>
    </citation>
    <scope>NUCLEOTIDE SEQUENCE [LARGE SCALE GENOMIC DNA]</scope>
</reference>
<evidence type="ECO:0000256" key="2">
    <source>
        <dbReference type="SAM" id="Phobius"/>
    </source>
</evidence>
<protein>
    <submittedName>
        <fullName evidence="4">Uncharacterized protein</fullName>
    </submittedName>
</protein>
<evidence type="ECO:0000256" key="3">
    <source>
        <dbReference type="SAM" id="SignalP"/>
    </source>
</evidence>
<dbReference type="PANTHER" id="PTHR19444">
    <property type="entry name" value="UNC-93 RELATED"/>
    <property type="match status" value="1"/>
</dbReference>
<evidence type="ECO:0000313" key="4">
    <source>
        <dbReference type="Ensembl" id="ENSCSAVP00000003997.1"/>
    </source>
</evidence>
<proteinExistence type="inferred from homology"/>
<feature type="transmembrane region" description="Helical" evidence="2">
    <location>
        <begin position="85"/>
        <end position="104"/>
    </location>
</feature>
<accession>H2YF99</accession>
<feature type="chain" id="PRO_5003578042" evidence="3">
    <location>
        <begin position="23"/>
        <end position="116"/>
    </location>
</feature>
<reference evidence="4" key="3">
    <citation type="submission" date="2025-09" db="UniProtKB">
        <authorList>
            <consortium name="Ensembl"/>
        </authorList>
    </citation>
    <scope>IDENTIFICATION</scope>
</reference>
<keyword evidence="2" id="KW-0812">Transmembrane</keyword>
<keyword evidence="3" id="KW-0732">Signal</keyword>